<dbReference type="InterPro" id="IPR054559">
    <property type="entry name" value="PSMD12-CSN4-like_N"/>
</dbReference>
<keyword evidence="3" id="KW-1185">Reference proteome</keyword>
<dbReference type="PANTHER" id="PTHR10855:SF1">
    <property type="entry name" value="26S PROTEASOME NON-ATPASE REGULATORY SUBUNIT 12"/>
    <property type="match status" value="1"/>
</dbReference>
<evidence type="ECO:0000313" key="3">
    <source>
        <dbReference type="Proteomes" id="UP000008281"/>
    </source>
</evidence>
<feature type="domain" description="PSMD12/CSN4-like N-terminal" evidence="1">
    <location>
        <begin position="73"/>
        <end position="269"/>
    </location>
</feature>
<dbReference type="Pfam" id="PF22241">
    <property type="entry name" value="PSMD12-CSN4_N"/>
    <property type="match status" value="1"/>
</dbReference>
<dbReference type="STRING" id="31234.E3M5G9"/>
<dbReference type="Proteomes" id="UP000008281">
    <property type="component" value="Unassembled WGS sequence"/>
</dbReference>
<dbReference type="GO" id="GO:0008541">
    <property type="term" value="C:proteasome regulatory particle, lid subcomplex"/>
    <property type="evidence" value="ECO:0007669"/>
    <property type="project" value="TreeGrafter"/>
</dbReference>
<name>E3M5G9_CAERE</name>
<reference evidence="2" key="1">
    <citation type="submission" date="2007-07" db="EMBL/GenBank/DDBJ databases">
        <title>PCAP assembly of the Caenorhabditis remanei genome.</title>
        <authorList>
            <consortium name="The Caenorhabditis remanei Sequencing Consortium"/>
            <person name="Wilson R.K."/>
        </authorList>
    </citation>
    <scope>NUCLEOTIDE SEQUENCE [LARGE SCALE GENOMIC DNA]</scope>
    <source>
        <strain evidence="2">PB4641</strain>
    </source>
</reference>
<dbReference type="OMA" id="CKIDRIK"/>
<dbReference type="InParanoid" id="E3M5G9"/>
<dbReference type="EMBL" id="DS268425">
    <property type="protein sequence ID" value="EFO92338.1"/>
    <property type="molecule type" value="Genomic_DNA"/>
</dbReference>
<evidence type="ECO:0000259" key="1">
    <source>
        <dbReference type="Pfam" id="PF22241"/>
    </source>
</evidence>
<gene>
    <name evidence="2" type="ORF">CRE_11090</name>
</gene>
<dbReference type="InterPro" id="IPR040134">
    <property type="entry name" value="PSMD12/CSN4"/>
</dbReference>
<accession>E3M5G9</accession>
<dbReference type="HOGENOM" id="CLU_033860_2_0_1"/>
<protein>
    <recommendedName>
        <fullName evidence="1">PSMD12/CSN4-like N-terminal domain-containing protein</fullName>
    </recommendedName>
</protein>
<sequence length="489" mass="56991">MADKREADYTKRVDEAVLKAKDLAQKDVEAAVGSLKDIEKLTRIDADMKSNTRVVQYMVRLFVKIFQINFLFFQAKLCFEGQKWDLLMETIMTLSTKRRLIQIAIAEMVRDAVAMIEKMPSEELKMKLIETLRTVTAGKIYVEVEHARLTLMVVKKLEAEGKLDEAATMLLELQVETYGLMEMKEKVLYLLEQMRYSLVRNDYARATIISENIILNNIEFFNNSETEDVQDLKLKYYELMIRFGLHGGNYLDVCRHHLEIYETKKIKEDSVKATYHLCSAVVYCLLAPHTNEQWDLLNRIAIQRELETDYKDILNLFINQKLISFKRDIVAKYETLLRRGTADSPDTGIFDKSIEGEKRWSELQLRVADHSMKKIARDYTMITLERLSHLIGFSTDEIQTVPLNTIVRSYCMRILPNRPSQIVHLRWNQRTVEQLETNDTAVKIISTNINTGNSSSFLTDKFCLEYCFDVFNELSNGKISKNWWKTEGN</sequence>
<dbReference type="GO" id="GO:0005737">
    <property type="term" value="C:cytoplasm"/>
    <property type="evidence" value="ECO:0007669"/>
    <property type="project" value="TreeGrafter"/>
</dbReference>
<dbReference type="PANTHER" id="PTHR10855">
    <property type="entry name" value="26S PROTEASOME NON-ATPASE REGULATORY SUBUNIT 12/COP9 SIGNALOSOME COMPLEX SUBUNIT 4"/>
    <property type="match status" value="1"/>
</dbReference>
<proteinExistence type="predicted"/>
<dbReference type="eggNOG" id="KOG1498">
    <property type="taxonomic scope" value="Eukaryota"/>
</dbReference>
<dbReference type="OrthoDB" id="268763at2759"/>
<organism evidence="3">
    <name type="scientific">Caenorhabditis remanei</name>
    <name type="common">Caenorhabditis vulgaris</name>
    <dbReference type="NCBI Taxonomy" id="31234"/>
    <lineage>
        <taxon>Eukaryota</taxon>
        <taxon>Metazoa</taxon>
        <taxon>Ecdysozoa</taxon>
        <taxon>Nematoda</taxon>
        <taxon>Chromadorea</taxon>
        <taxon>Rhabditida</taxon>
        <taxon>Rhabditina</taxon>
        <taxon>Rhabditomorpha</taxon>
        <taxon>Rhabditoidea</taxon>
        <taxon>Rhabditidae</taxon>
        <taxon>Peloderinae</taxon>
        <taxon>Caenorhabditis</taxon>
    </lineage>
</organism>
<evidence type="ECO:0000313" key="2">
    <source>
        <dbReference type="EMBL" id="EFO92338.1"/>
    </source>
</evidence>
<dbReference type="AlphaFoldDB" id="E3M5G9"/>